<organism evidence="1 4">
    <name type="scientific">Myxococcus fulvus</name>
    <dbReference type="NCBI Taxonomy" id="33"/>
    <lineage>
        <taxon>Bacteria</taxon>
        <taxon>Pseudomonadati</taxon>
        <taxon>Myxococcota</taxon>
        <taxon>Myxococcia</taxon>
        <taxon>Myxococcales</taxon>
        <taxon>Cystobacterineae</taxon>
        <taxon>Myxococcaceae</taxon>
        <taxon>Myxococcus</taxon>
    </lineage>
</organism>
<gene>
    <name evidence="1" type="ORF">MFU01_84580</name>
    <name evidence="2" type="ORF">SAMN05443572_1178</name>
</gene>
<keyword evidence="3" id="KW-1185">Reference proteome</keyword>
<dbReference type="RefSeq" id="WP_046710355.1">
    <property type="nucleotide sequence ID" value="NZ_BJXR01000080.1"/>
</dbReference>
<evidence type="ECO:0000313" key="2">
    <source>
        <dbReference type="EMBL" id="SEU41494.1"/>
    </source>
</evidence>
<dbReference type="Proteomes" id="UP000183760">
    <property type="component" value="Unassembled WGS sequence"/>
</dbReference>
<dbReference type="AlphaFoldDB" id="A0A511TGZ8"/>
<accession>A0A511TGZ8</accession>
<evidence type="ECO:0000313" key="1">
    <source>
        <dbReference type="EMBL" id="GEN13421.1"/>
    </source>
</evidence>
<dbReference type="EMBL" id="FOIB01000017">
    <property type="protein sequence ID" value="SEU41494.1"/>
    <property type="molecule type" value="Genomic_DNA"/>
</dbReference>
<dbReference type="Proteomes" id="UP000321514">
    <property type="component" value="Unassembled WGS sequence"/>
</dbReference>
<evidence type="ECO:0000313" key="4">
    <source>
        <dbReference type="Proteomes" id="UP000321514"/>
    </source>
</evidence>
<name>A0A511TGZ8_MYXFU</name>
<proteinExistence type="predicted"/>
<reference evidence="1 4" key="2">
    <citation type="submission" date="2019-07" db="EMBL/GenBank/DDBJ databases">
        <title>Whole genome shotgun sequence of Myxococcus fulvus NBRC 100333.</title>
        <authorList>
            <person name="Hosoyama A."/>
            <person name="Uohara A."/>
            <person name="Ohji S."/>
            <person name="Ichikawa N."/>
        </authorList>
    </citation>
    <scope>NUCLEOTIDE SEQUENCE [LARGE SCALE GENOMIC DNA]</scope>
    <source>
        <strain evidence="1 4">NBRC 100333</strain>
    </source>
</reference>
<protein>
    <submittedName>
        <fullName evidence="2">Halocarboxylic acid dehydrogenase DehI</fullName>
    </submittedName>
</protein>
<dbReference type="EMBL" id="BJXR01000080">
    <property type="protein sequence ID" value="GEN13421.1"/>
    <property type="molecule type" value="Genomic_DNA"/>
</dbReference>
<dbReference type="OrthoDB" id="270184at2"/>
<evidence type="ECO:0000313" key="3">
    <source>
        <dbReference type="Proteomes" id="UP000183760"/>
    </source>
</evidence>
<sequence length="299" mass="33578">MARVKQVSEQEARGDVERVYHELRRTMRVTGVDVSLRTWAAWPRFFVAMWEAMGPNVETRAFEESALELWQQTLDTTVAWDDLGAWEEAKLGPSQRFHVRGVLELYETMLPRVTLMVAAVRLALEGQLVGRGESPGIGERLERGAPSRMAAMEWVAEAPSEPGLKTVFADIVKTVGPPGVPGEYRALACWPGYLEAAWRRLKPRIGDASYQQVAEVLRESARRRARELPYVVSLSRHRVTALGEDADAVLKVTEALERRSTVLLLNLSQLVQDVPDMLRQPMPGAARLVPDWVAAEELR</sequence>
<dbReference type="GO" id="GO:0019120">
    <property type="term" value="F:hydrolase activity, acting on acid halide bonds, in C-halide compounds"/>
    <property type="evidence" value="ECO:0007669"/>
    <property type="project" value="InterPro"/>
</dbReference>
<reference evidence="2 3" key="1">
    <citation type="submission" date="2016-10" db="EMBL/GenBank/DDBJ databases">
        <authorList>
            <person name="Varghese N."/>
            <person name="Submissions S."/>
        </authorList>
    </citation>
    <scope>NUCLEOTIDE SEQUENCE [LARGE SCALE GENOMIC DNA]</scope>
    <source>
        <strain evidence="2 3">DSM 16525</strain>
    </source>
</reference>
<dbReference type="Pfam" id="PF10778">
    <property type="entry name" value="DehI"/>
    <property type="match status" value="1"/>
</dbReference>
<dbReference type="STRING" id="1334629.MFUL124B02_00855"/>
<comment type="caution">
    <text evidence="1">The sequence shown here is derived from an EMBL/GenBank/DDBJ whole genome shotgun (WGS) entry which is preliminary data.</text>
</comment>
<dbReference type="InterPro" id="IPR019714">
    <property type="entry name" value="2-haloacid_dehalogenase_DehI"/>
</dbReference>